<dbReference type="InterPro" id="IPR044244">
    <property type="entry name" value="TTC27/Emw1"/>
</dbReference>
<dbReference type="PROSITE" id="PS50005">
    <property type="entry name" value="TPR"/>
    <property type="match status" value="1"/>
</dbReference>
<evidence type="ECO:0000256" key="3">
    <source>
        <dbReference type="PROSITE-ProRule" id="PRU00339"/>
    </source>
</evidence>
<organism evidence="4 5">
    <name type="scientific">Huiozyma naganishii (strain ATCC MYA-139 / BCRC 22969 / CBS 8797 / KCTC 17520 / NBRC 10181 / NCYC 3082 / Yp74L-3)</name>
    <name type="common">Yeast</name>
    <name type="synonym">Kazachstania naganishii</name>
    <dbReference type="NCBI Taxonomy" id="1071383"/>
    <lineage>
        <taxon>Eukaryota</taxon>
        <taxon>Fungi</taxon>
        <taxon>Dikarya</taxon>
        <taxon>Ascomycota</taxon>
        <taxon>Saccharomycotina</taxon>
        <taxon>Saccharomycetes</taxon>
        <taxon>Saccharomycetales</taxon>
        <taxon>Saccharomycetaceae</taxon>
        <taxon>Huiozyma</taxon>
    </lineage>
</organism>
<dbReference type="InterPro" id="IPR011990">
    <property type="entry name" value="TPR-like_helical_dom_sf"/>
</dbReference>
<gene>
    <name evidence="4" type="primary">KNAG0A01290</name>
    <name evidence="4" type="ordered locus">KNAG_0A01290</name>
</gene>
<protein>
    <submittedName>
        <fullName evidence="4">Uncharacterized protein</fullName>
    </submittedName>
</protein>
<dbReference type="RefSeq" id="XP_022462064.1">
    <property type="nucleotide sequence ID" value="XM_022607118.1"/>
</dbReference>
<dbReference type="SUPFAM" id="SSF48452">
    <property type="entry name" value="TPR-like"/>
    <property type="match status" value="1"/>
</dbReference>
<reference evidence="5" key="2">
    <citation type="submission" date="2012-08" db="EMBL/GenBank/DDBJ databases">
        <title>Genome sequence of Kazachstania naganishii.</title>
        <authorList>
            <person name="Gordon J.L."/>
            <person name="Armisen D."/>
            <person name="Proux-Wera E."/>
            <person name="OhEigeartaigh S.S."/>
            <person name="Byrne K.P."/>
            <person name="Wolfe K.H."/>
        </authorList>
    </citation>
    <scope>NUCLEOTIDE SEQUENCE [LARGE SCALE GENOMIC DNA]</scope>
    <source>
        <strain evidence="5">ATCC MYA-139 / BCRC 22969 / CBS 8797 / CCRC 22969 / KCTC 17520 / NBRC 10181 / NCYC 3082</strain>
    </source>
</reference>
<keyword evidence="5" id="KW-1185">Reference proteome</keyword>
<dbReference type="GO" id="GO:0005737">
    <property type="term" value="C:cytoplasm"/>
    <property type="evidence" value="ECO:0007669"/>
    <property type="project" value="EnsemblFungi"/>
</dbReference>
<dbReference type="GO" id="GO:0031505">
    <property type="term" value="P:fungal-type cell wall organization"/>
    <property type="evidence" value="ECO:0007669"/>
    <property type="project" value="EnsemblFungi"/>
</dbReference>
<keyword evidence="1" id="KW-0677">Repeat</keyword>
<dbReference type="InterPro" id="IPR019734">
    <property type="entry name" value="TPR_rpt"/>
</dbReference>
<evidence type="ECO:0000256" key="1">
    <source>
        <dbReference type="ARBA" id="ARBA00022737"/>
    </source>
</evidence>
<dbReference type="GeneID" id="34523453"/>
<dbReference type="PANTHER" id="PTHR16193:SF0">
    <property type="entry name" value="TETRATRICOPEPTIDE REPEAT PROTEIN 27"/>
    <property type="match status" value="1"/>
</dbReference>
<dbReference type="eggNOG" id="KOG1128">
    <property type="taxonomic scope" value="Eukaryota"/>
</dbReference>
<dbReference type="GO" id="GO:0005634">
    <property type="term" value="C:nucleus"/>
    <property type="evidence" value="ECO:0007669"/>
    <property type="project" value="EnsemblFungi"/>
</dbReference>
<dbReference type="Proteomes" id="UP000006310">
    <property type="component" value="Chromosome 1"/>
</dbReference>
<dbReference type="OrthoDB" id="1936594at2759"/>
<dbReference type="Pfam" id="PF13181">
    <property type="entry name" value="TPR_8"/>
    <property type="match status" value="2"/>
</dbReference>
<dbReference type="HOGENOM" id="CLU_004905_0_1_1"/>
<dbReference type="KEGG" id="kng:KNAG_0A01290"/>
<reference evidence="4 5" key="1">
    <citation type="journal article" date="2011" name="Proc. Natl. Acad. Sci. U.S.A.">
        <title>Evolutionary erosion of yeast sex chromosomes by mating-type switching accidents.</title>
        <authorList>
            <person name="Gordon J.L."/>
            <person name="Armisen D."/>
            <person name="Proux-Wera E."/>
            <person name="Oheigeartaigh S.S."/>
            <person name="Byrne K.P."/>
            <person name="Wolfe K.H."/>
        </authorList>
    </citation>
    <scope>NUCLEOTIDE SEQUENCE [LARGE SCALE GENOMIC DNA]</scope>
    <source>
        <strain evidence="5">ATCC MYA-139 / BCRC 22969 / CBS 8797 / CCRC 22969 / KCTC 17520 / NBRC 10181 / NCYC 3082</strain>
    </source>
</reference>
<dbReference type="EMBL" id="HE978314">
    <property type="protein sequence ID" value="CCK67818.1"/>
    <property type="molecule type" value="Genomic_DNA"/>
</dbReference>
<dbReference type="SMART" id="SM00028">
    <property type="entry name" value="TPR"/>
    <property type="match status" value="4"/>
</dbReference>
<dbReference type="PANTHER" id="PTHR16193">
    <property type="entry name" value="TETRATRICOPEPTIDE REPEAT PROTEIN 27"/>
    <property type="match status" value="1"/>
</dbReference>
<dbReference type="OMA" id="NNRYARA"/>
<sequence length="918" mass="103920">MEVALHCYLLLGASIPESLRGDSEVSQLFSDISDGNSYKVVNRLITDDGADLASGAIEASGTQSSSESLMARLNLHLKTKFPEHTANRTLLLTIALLQTFIQNNYTGPAVPVALLERLYSKCDLGSVRGQFVQSLTVHGQSAYELMDNPECLVIALLLLEQLTRQPSLLFEVQAHENSPLPVISKSETPALVAVAHWWRARALLAHISVLPEPSGHQPNVAAAILESIDIVHAIVKDLDAEFVTDEFKKKLYTIYYLENVKCSLAIQTEHLCLPSLIKAKKLTGLQFVLTGARAKRTKFQQATHSGLIILAKSALTNDTEQTANEDTFTQETFSLNSDVLLEKPQFESIGSEPLDEQIFKKQKLDLNTTLEEDKLLCVAQLQENIPAELKDLDPNEQPELFAYDTIQLLLRLYTIRQTTPAKDALVEEELGALIARIIYQSGGFKKENWTITSRAFWERSILEINKAKTVERGLLQMQALVEELDLKIKTRMLPQVSTDNDVGAIVRLKFIHQLPFIARWELDATLAEKYMSLGVLKSAVEIYERLHMWCEAALCYAAVGEEKTAESILLKRIEENDKDARALSILGDIRRDPELWERSWQIGKYVNAKNSLARYYYNPPQESGLKRDYDLVLKHLNDSLRQYSLNFETWYFYGCVALECERMKVAAEAFSRCVSLDDTHAMAWSNLSAAYVQLGKLKEAFSCLKKAVTSDSQRNWRIWENYLLVSFRLREWDDTLVACKHLITLKRDSFEDGSIDLPVIKELVEILVTSDYPRGDNVDESQLSYFQRNCIEFTCVTMPSVITNNASAWRLVARVELWRRRPWAALECHERAYRAVSQNPDIEVKETAWDDAVDACDDLVAAYESLGEMEGKYGSGSVVCKDWKYKARSAVKALMSKGKGRWDGSDGWDRLLELRKQI</sequence>
<evidence type="ECO:0000256" key="2">
    <source>
        <dbReference type="ARBA" id="ARBA00022803"/>
    </source>
</evidence>
<dbReference type="AlphaFoldDB" id="J7RE32"/>
<dbReference type="STRING" id="1071383.J7RE32"/>
<evidence type="ECO:0000313" key="5">
    <source>
        <dbReference type="Proteomes" id="UP000006310"/>
    </source>
</evidence>
<name>J7RE32_HUIN7</name>
<accession>J7RE32</accession>
<proteinExistence type="predicted"/>
<evidence type="ECO:0000313" key="4">
    <source>
        <dbReference type="EMBL" id="CCK67818.1"/>
    </source>
</evidence>
<keyword evidence="2 3" id="KW-0802">TPR repeat</keyword>
<feature type="repeat" description="TPR" evidence="3">
    <location>
        <begin position="681"/>
        <end position="714"/>
    </location>
</feature>
<dbReference type="Gene3D" id="1.25.40.10">
    <property type="entry name" value="Tetratricopeptide repeat domain"/>
    <property type="match status" value="1"/>
</dbReference>